<sequence length="335" mass="36120">MSGKIFTTEIRKIIVVGIFGALLGAMLPGNAAAAPPQRESLFISHTIEGHASDNPSYAAATVVVNGQALFDGDHYRLTGSIKVRCYQNIAAGAGVLHWRANGQERTQTVKCNSFYGFETERENIHAAEGVMGADGAVAAWACWTGGDGGRNPITPGHRCSSPEIFHAGAQLNMPPLASTAQDKIKGYEFELTGQAQVHFWQRGYRVRITAELKGTERDPEGVPKPNPGQPDPEAGDPESGDPGQDDSDSMGPEERLGCIEDMRVMAHWKTVPDGIEHSAFMWCQDPYDYGDFPAVTGSGALNIGQHLEVWLCAMSSYQPWHCSKPATISPPGKRA</sequence>
<dbReference type="EMBL" id="BAAANN010000020">
    <property type="protein sequence ID" value="GAA1970148.1"/>
    <property type="molecule type" value="Genomic_DNA"/>
</dbReference>
<protein>
    <submittedName>
        <fullName evidence="2">Uncharacterized protein</fullName>
    </submittedName>
</protein>
<feature type="region of interest" description="Disordered" evidence="1">
    <location>
        <begin position="212"/>
        <end position="254"/>
    </location>
</feature>
<accession>A0ABP5CY48</accession>
<proteinExistence type="predicted"/>
<dbReference type="Proteomes" id="UP001501116">
    <property type="component" value="Unassembled WGS sequence"/>
</dbReference>
<keyword evidence="3" id="KW-1185">Reference proteome</keyword>
<feature type="compositionally biased region" description="Acidic residues" evidence="1">
    <location>
        <begin position="233"/>
        <end position="248"/>
    </location>
</feature>
<evidence type="ECO:0000313" key="3">
    <source>
        <dbReference type="Proteomes" id="UP001501116"/>
    </source>
</evidence>
<name>A0ABP5CY48_9PSEU</name>
<gene>
    <name evidence="2" type="ORF">GCM10009754_49880</name>
</gene>
<feature type="compositionally biased region" description="Basic and acidic residues" evidence="1">
    <location>
        <begin position="212"/>
        <end position="221"/>
    </location>
</feature>
<organism evidence="2 3">
    <name type="scientific">Amycolatopsis minnesotensis</name>
    <dbReference type="NCBI Taxonomy" id="337894"/>
    <lineage>
        <taxon>Bacteria</taxon>
        <taxon>Bacillati</taxon>
        <taxon>Actinomycetota</taxon>
        <taxon>Actinomycetes</taxon>
        <taxon>Pseudonocardiales</taxon>
        <taxon>Pseudonocardiaceae</taxon>
        <taxon>Amycolatopsis</taxon>
    </lineage>
</organism>
<dbReference type="RefSeq" id="WP_344423443.1">
    <property type="nucleotide sequence ID" value="NZ_BAAANN010000020.1"/>
</dbReference>
<reference evidence="3" key="1">
    <citation type="journal article" date="2019" name="Int. J. Syst. Evol. Microbiol.">
        <title>The Global Catalogue of Microorganisms (GCM) 10K type strain sequencing project: providing services to taxonomists for standard genome sequencing and annotation.</title>
        <authorList>
            <consortium name="The Broad Institute Genomics Platform"/>
            <consortium name="The Broad Institute Genome Sequencing Center for Infectious Disease"/>
            <person name="Wu L."/>
            <person name="Ma J."/>
        </authorList>
    </citation>
    <scope>NUCLEOTIDE SEQUENCE [LARGE SCALE GENOMIC DNA]</scope>
    <source>
        <strain evidence="3">JCM 14545</strain>
    </source>
</reference>
<comment type="caution">
    <text evidence="2">The sequence shown here is derived from an EMBL/GenBank/DDBJ whole genome shotgun (WGS) entry which is preliminary data.</text>
</comment>
<evidence type="ECO:0000313" key="2">
    <source>
        <dbReference type="EMBL" id="GAA1970148.1"/>
    </source>
</evidence>
<evidence type="ECO:0000256" key="1">
    <source>
        <dbReference type="SAM" id="MobiDB-lite"/>
    </source>
</evidence>